<evidence type="ECO:0000256" key="6">
    <source>
        <dbReference type="SAM" id="MobiDB-lite"/>
    </source>
</evidence>
<accession>A0A835V7Z1</accession>
<comment type="subcellular location">
    <subcellularLocation>
        <location evidence="1">Nucleus</location>
        <location evidence="1">Nucleolus</location>
    </subcellularLocation>
</comment>
<keyword evidence="5" id="KW-0539">Nucleus</keyword>
<evidence type="ECO:0000256" key="3">
    <source>
        <dbReference type="ARBA" id="ARBA00022517"/>
    </source>
</evidence>
<comment type="caution">
    <text evidence="7">The sequence shown here is derived from an EMBL/GenBank/DDBJ whole genome shotgun (WGS) entry which is preliminary data.</text>
</comment>
<feature type="compositionally biased region" description="Acidic residues" evidence="6">
    <location>
        <begin position="16"/>
        <end position="36"/>
    </location>
</feature>
<dbReference type="GO" id="GO:0005730">
    <property type="term" value="C:nucleolus"/>
    <property type="evidence" value="ECO:0007669"/>
    <property type="project" value="UniProtKB-SubCell"/>
</dbReference>
<gene>
    <name evidence="7" type="ORF">HPP92_008511</name>
</gene>
<dbReference type="GO" id="GO:0030687">
    <property type="term" value="C:preribosome, large subunit precursor"/>
    <property type="evidence" value="ECO:0007669"/>
    <property type="project" value="TreeGrafter"/>
</dbReference>
<sequence>MGGLEFPKFVVTNQTMEEEENDDINEEMETESEAGSEDIPLSEPSKNAVYNREGLLEKLEDIAWPRDVDWIHKLTVDYDHAEAVDVNDDLTRELGFYNQALNGARNAFDKLQSMGIPFLRPPDFYAEMVKSDTHMLKIKSKLLAQKKRIEEAEERKKARETKKIAKEVQAQKMKEKAKRKKEEIESVKKWRKQRQQGGFARGKGPELDFGEGGGNNLHRSKRRPGVAPGDRSGGFKARV</sequence>
<evidence type="ECO:0000256" key="2">
    <source>
        <dbReference type="ARBA" id="ARBA00007336"/>
    </source>
</evidence>
<feature type="region of interest" description="Disordered" evidence="6">
    <location>
        <begin position="154"/>
        <end position="239"/>
    </location>
</feature>
<dbReference type="InterPro" id="IPR008610">
    <property type="entry name" value="Ebp2"/>
</dbReference>
<dbReference type="EMBL" id="JADCNM010000004">
    <property type="protein sequence ID" value="KAG0486416.1"/>
    <property type="molecule type" value="Genomic_DNA"/>
</dbReference>
<keyword evidence="4" id="KW-0175">Coiled coil</keyword>
<dbReference type="Pfam" id="PF05890">
    <property type="entry name" value="Ebp2"/>
    <property type="match status" value="1"/>
</dbReference>
<proteinExistence type="inferred from homology"/>
<dbReference type="GO" id="GO:0006364">
    <property type="term" value="P:rRNA processing"/>
    <property type="evidence" value="ECO:0007669"/>
    <property type="project" value="TreeGrafter"/>
</dbReference>
<dbReference type="GO" id="GO:0042273">
    <property type="term" value="P:ribosomal large subunit biogenesis"/>
    <property type="evidence" value="ECO:0007669"/>
    <property type="project" value="TreeGrafter"/>
</dbReference>
<feature type="compositionally biased region" description="Basic and acidic residues" evidence="6">
    <location>
        <begin position="154"/>
        <end position="166"/>
    </location>
</feature>
<dbReference type="PANTHER" id="PTHR13028:SF0">
    <property type="entry name" value="RRNA-PROCESSING PROTEIN EBP2-RELATED"/>
    <property type="match status" value="1"/>
</dbReference>
<evidence type="ECO:0000256" key="4">
    <source>
        <dbReference type="ARBA" id="ARBA00023054"/>
    </source>
</evidence>
<dbReference type="Proteomes" id="UP000639772">
    <property type="component" value="Unassembled WGS sequence"/>
</dbReference>
<dbReference type="OrthoDB" id="443772at2759"/>
<evidence type="ECO:0000313" key="8">
    <source>
        <dbReference type="Proteomes" id="UP000639772"/>
    </source>
</evidence>
<evidence type="ECO:0000256" key="5">
    <source>
        <dbReference type="ARBA" id="ARBA00023242"/>
    </source>
</evidence>
<feature type="region of interest" description="Disordered" evidence="6">
    <location>
        <begin position="1"/>
        <end position="47"/>
    </location>
</feature>
<dbReference type="AlphaFoldDB" id="A0A835V7Z1"/>
<protein>
    <submittedName>
        <fullName evidence="7">Uncharacterized protein</fullName>
    </submittedName>
</protein>
<name>A0A835V7Z1_VANPL</name>
<dbReference type="GO" id="GO:0034399">
    <property type="term" value="C:nuclear periphery"/>
    <property type="evidence" value="ECO:0007669"/>
    <property type="project" value="TreeGrafter"/>
</dbReference>
<organism evidence="7 8">
    <name type="scientific">Vanilla planifolia</name>
    <name type="common">Vanilla</name>
    <dbReference type="NCBI Taxonomy" id="51239"/>
    <lineage>
        <taxon>Eukaryota</taxon>
        <taxon>Viridiplantae</taxon>
        <taxon>Streptophyta</taxon>
        <taxon>Embryophyta</taxon>
        <taxon>Tracheophyta</taxon>
        <taxon>Spermatophyta</taxon>
        <taxon>Magnoliopsida</taxon>
        <taxon>Liliopsida</taxon>
        <taxon>Asparagales</taxon>
        <taxon>Orchidaceae</taxon>
        <taxon>Vanilloideae</taxon>
        <taxon>Vanilleae</taxon>
        <taxon>Vanilla</taxon>
    </lineage>
</organism>
<keyword evidence="3" id="KW-0690">Ribosome biogenesis</keyword>
<evidence type="ECO:0000256" key="1">
    <source>
        <dbReference type="ARBA" id="ARBA00004604"/>
    </source>
</evidence>
<dbReference type="PANTHER" id="PTHR13028">
    <property type="entry name" value="RRNA PROCESSING PROTEIN EBNA1-BINDING PROTEIN-RELATED"/>
    <property type="match status" value="1"/>
</dbReference>
<reference evidence="7 8" key="1">
    <citation type="journal article" date="2020" name="Nat. Food">
        <title>A phased Vanilla planifolia genome enables genetic improvement of flavour and production.</title>
        <authorList>
            <person name="Hasing T."/>
            <person name="Tang H."/>
            <person name="Brym M."/>
            <person name="Khazi F."/>
            <person name="Huang T."/>
            <person name="Chambers A.H."/>
        </authorList>
    </citation>
    <scope>NUCLEOTIDE SEQUENCE [LARGE SCALE GENOMIC DNA]</scope>
    <source>
        <tissue evidence="7">Leaf</tissue>
    </source>
</reference>
<evidence type="ECO:0000313" key="7">
    <source>
        <dbReference type="EMBL" id="KAG0486416.1"/>
    </source>
</evidence>
<comment type="similarity">
    <text evidence="2">Belongs to the EBP2 family.</text>
</comment>